<sequence>MHAAAWAGPVLRTGLLRRTAASPARACLCAVAARPAARHFSFNMFDLWPDLDALRKKRAQRLEDAAASRKANKGFASGLEHLVRPAKGAARTGSDTPLPQEAYRQWGGAGAGGSQPGDGSDPAQEPPPPPQRAFQLQATPELTLRCTELDINGNITVRAGEFQKSELCAQHGLQARDLRKIDSKFVNQMPAILVRKHAILVNLLHIRALIEADRIVLFDSIGAPSNYNQGTLIYELQERLRGGTRAPGASAADAESAQPFEFRALEAVLISVVTTLQSDEVVLVNLVQSLLAYLEESVDRSKLRELLQYSKRLSRFEQKVLNIRDAIEEVLEQDEDLARMYLTQKLRGQRRQTTDHEEVELMMETYLKQVEEIVNHVESVSSHVRTTEDVVNIILDSQRNSLLLLEIRLTILTVGLSSGTFLSGLFGMNLVSSLEAHPNAFAMVAGAAVATILALTVAGLRSMRKVLRKIT</sequence>
<reference evidence="1" key="1">
    <citation type="submission" date="2022-07" db="EMBL/GenBank/DDBJ databases">
        <title>Phylogenomic reconstructions and comparative analyses of Kickxellomycotina fungi.</title>
        <authorList>
            <person name="Reynolds N.K."/>
            <person name="Stajich J.E."/>
            <person name="Barry K."/>
            <person name="Grigoriev I.V."/>
            <person name="Crous P."/>
            <person name="Smith M.E."/>
        </authorList>
    </citation>
    <scope>NUCLEOTIDE SEQUENCE</scope>
    <source>
        <strain evidence="1">BCRC 34780</strain>
    </source>
</reference>
<protein>
    <submittedName>
        <fullName evidence="1">Magnesium ion transporter</fullName>
    </submittedName>
</protein>
<dbReference type="EMBL" id="JANBUN010000421">
    <property type="protein sequence ID" value="KAJ2803909.1"/>
    <property type="molecule type" value="Genomic_DNA"/>
</dbReference>
<keyword evidence="2" id="KW-1185">Reference proteome</keyword>
<comment type="caution">
    <text evidence="1">The sequence shown here is derived from an EMBL/GenBank/DDBJ whole genome shotgun (WGS) entry which is preliminary data.</text>
</comment>
<gene>
    <name evidence="1" type="primary">MRS2</name>
    <name evidence="1" type="ORF">H4R21_001848</name>
</gene>
<name>A0ACC1L9W9_9FUNG</name>
<evidence type="ECO:0000313" key="1">
    <source>
        <dbReference type="EMBL" id="KAJ2803909.1"/>
    </source>
</evidence>
<evidence type="ECO:0000313" key="2">
    <source>
        <dbReference type="Proteomes" id="UP001140087"/>
    </source>
</evidence>
<dbReference type="Proteomes" id="UP001140087">
    <property type="component" value="Unassembled WGS sequence"/>
</dbReference>
<proteinExistence type="predicted"/>
<organism evidence="1 2">
    <name type="scientific">Coemansia helicoidea</name>
    <dbReference type="NCBI Taxonomy" id="1286919"/>
    <lineage>
        <taxon>Eukaryota</taxon>
        <taxon>Fungi</taxon>
        <taxon>Fungi incertae sedis</taxon>
        <taxon>Zoopagomycota</taxon>
        <taxon>Kickxellomycotina</taxon>
        <taxon>Kickxellomycetes</taxon>
        <taxon>Kickxellales</taxon>
        <taxon>Kickxellaceae</taxon>
        <taxon>Coemansia</taxon>
    </lineage>
</organism>
<accession>A0ACC1L9W9</accession>